<evidence type="ECO:0000259" key="1">
    <source>
        <dbReference type="Pfam" id="PF18741"/>
    </source>
</evidence>
<name>A0ABT9PFE5_9ACTO</name>
<feature type="domain" description="Restriction endonuclease type II-like" evidence="1">
    <location>
        <begin position="182"/>
        <end position="270"/>
    </location>
</feature>
<evidence type="ECO:0000313" key="3">
    <source>
        <dbReference type="Proteomes" id="UP001230145"/>
    </source>
</evidence>
<dbReference type="Gene3D" id="3.40.960.10">
    <property type="entry name" value="VSR Endonuclease"/>
    <property type="match status" value="1"/>
</dbReference>
<dbReference type="InterPro" id="IPR049468">
    <property type="entry name" value="Restrct_endonuc-II-like_dom"/>
</dbReference>
<comment type="caution">
    <text evidence="2">The sequence shown here is derived from an EMBL/GenBank/DDBJ whole genome shotgun (WGS) entry which is preliminary data.</text>
</comment>
<gene>
    <name evidence="2" type="ORF">J2S45_000109</name>
</gene>
<protein>
    <submittedName>
        <fullName evidence="2">Very-short-patch-repair endonuclease</fullName>
    </submittedName>
</protein>
<proteinExistence type="predicted"/>
<keyword evidence="3" id="KW-1185">Reference proteome</keyword>
<evidence type="ECO:0000313" key="2">
    <source>
        <dbReference type="EMBL" id="MDP9831430.1"/>
    </source>
</evidence>
<accession>A0ABT9PFE5</accession>
<dbReference type="RefSeq" id="WP_296931820.1">
    <property type="nucleotide sequence ID" value="NZ_JAUSQL010000001.1"/>
</dbReference>
<sequence>MWNGVISRAELEQAGINGHRIAQLQAKGELFHVSRGWYAWQGADPLVKLAATGNTRVGCLSACKVHELWVPPQTNQTIHLVANNWESVDKIAGRIRNATNGRIEPIIHRDFGSKNELVVDVKRAVEHAARFHSPEEALIVIESALNLGKMSVSDAKYLLSSIPKSRARRLRNLQTTSQSGSETRVAHFLRNRGLKVVQQFSPVPGWYVDMLVGNSWILECDSVAHHAGEDAFARDRQRDLLLKEMGFEVTRLSYRQIWHDWENTKDSLIRIIARRNYRKWP</sequence>
<keyword evidence="2" id="KW-0255">Endonuclease</keyword>
<dbReference type="InterPro" id="IPR011335">
    <property type="entry name" value="Restrct_endonuc-II-like"/>
</dbReference>
<organism evidence="2 3">
    <name type="scientific">Trueperella abortisuis</name>
    <dbReference type="NCBI Taxonomy" id="445930"/>
    <lineage>
        <taxon>Bacteria</taxon>
        <taxon>Bacillati</taxon>
        <taxon>Actinomycetota</taxon>
        <taxon>Actinomycetes</taxon>
        <taxon>Actinomycetales</taxon>
        <taxon>Actinomycetaceae</taxon>
        <taxon>Trueperella</taxon>
    </lineage>
</organism>
<reference evidence="2 3" key="1">
    <citation type="submission" date="2023-07" db="EMBL/GenBank/DDBJ databases">
        <title>Sequencing the genomes of 1000 actinobacteria strains.</title>
        <authorList>
            <person name="Klenk H.-P."/>
        </authorList>
    </citation>
    <scope>NUCLEOTIDE SEQUENCE [LARGE SCALE GENOMIC DNA]</scope>
    <source>
        <strain evidence="2 3">DSM 19515</strain>
    </source>
</reference>
<dbReference type="GO" id="GO:0004519">
    <property type="term" value="F:endonuclease activity"/>
    <property type="evidence" value="ECO:0007669"/>
    <property type="project" value="UniProtKB-KW"/>
</dbReference>
<dbReference type="Proteomes" id="UP001230145">
    <property type="component" value="Unassembled WGS sequence"/>
</dbReference>
<dbReference type="SUPFAM" id="SSF52980">
    <property type="entry name" value="Restriction endonuclease-like"/>
    <property type="match status" value="1"/>
</dbReference>
<dbReference type="Pfam" id="PF18741">
    <property type="entry name" value="MTES_1575"/>
    <property type="match status" value="1"/>
</dbReference>
<keyword evidence="2" id="KW-0378">Hydrolase</keyword>
<dbReference type="EMBL" id="JAUSQL010000001">
    <property type="protein sequence ID" value="MDP9831430.1"/>
    <property type="molecule type" value="Genomic_DNA"/>
</dbReference>
<keyword evidence="2" id="KW-0540">Nuclease</keyword>